<gene>
    <name evidence="2" type="ORF">HELGO_WM3313</name>
</gene>
<sequence length="455" mass="53363">MENLSKNNLFDVMGLQIKVDAAKKVLIKAYNENNGKLFISYSAGKDSTILRHIALSLYPDLEVVFSNTSNELKEVLEYAKKTPNVIIVNPKMNFKQVIMKYGFPLVSKEISQKVNEIKRTHGKRTRLKRMYGDHKNNGKLSNKWRFLAEQSFDVTEKCCKILKKDPLENWGKSRNLKPIIALMKDESNLRKQLSLYGKDDGNKIYPFLKTGWTEEDIFLYADLHNIRFAECYYDRIVDGVLVKKRDRTGCEYCMFGIDQEKTDRFERSRILTPKRFKANMKIENNGVTFEEAYNLIKYEEHPIVLDLYGGITVGMKNLPNHWNAYTFKNKTIQKVCPYCESRKIQKDFPVQMTFLDTPEEDGTKRVIFVTNEYMHCKECGGNYINDLHLFDFRFNVTKRVVDYIYKNLSKKSIFEVSSYIGISVEDLHEILNYYRADFQKALKNKQSSIWFVNNI</sequence>
<organism evidence="2">
    <name type="scientific">uncultured Sulfurovum sp</name>
    <dbReference type="NCBI Taxonomy" id="269237"/>
    <lineage>
        <taxon>Bacteria</taxon>
        <taxon>Pseudomonadati</taxon>
        <taxon>Campylobacterota</taxon>
        <taxon>Epsilonproteobacteria</taxon>
        <taxon>Campylobacterales</taxon>
        <taxon>Sulfurovaceae</taxon>
        <taxon>Sulfurovum</taxon>
        <taxon>environmental samples</taxon>
    </lineage>
</organism>
<reference evidence="2" key="1">
    <citation type="submission" date="2020-01" db="EMBL/GenBank/DDBJ databases">
        <authorList>
            <person name="Meier V. D."/>
            <person name="Meier V D."/>
        </authorList>
    </citation>
    <scope>NUCLEOTIDE SEQUENCE</scope>
    <source>
        <strain evidence="2">HLG_WM_MAG_01</strain>
    </source>
</reference>
<dbReference type="SUPFAM" id="SSF52402">
    <property type="entry name" value="Adenine nucleotide alpha hydrolases-like"/>
    <property type="match status" value="1"/>
</dbReference>
<evidence type="ECO:0000313" key="2">
    <source>
        <dbReference type="EMBL" id="CAA6807585.1"/>
    </source>
</evidence>
<accession>A0A6S6SCD4</accession>
<dbReference type="Gene3D" id="3.40.50.620">
    <property type="entry name" value="HUPs"/>
    <property type="match status" value="1"/>
</dbReference>
<dbReference type="EMBL" id="CACVAS010000047">
    <property type="protein sequence ID" value="CAA6807585.1"/>
    <property type="molecule type" value="Genomic_DNA"/>
</dbReference>
<name>A0A6S6SCD4_9BACT</name>
<protein>
    <recommendedName>
        <fullName evidence="1">Phosphoadenosine phosphosulphate reductase domain-containing protein</fullName>
    </recommendedName>
</protein>
<dbReference type="InterPro" id="IPR014729">
    <property type="entry name" value="Rossmann-like_a/b/a_fold"/>
</dbReference>
<feature type="domain" description="Phosphoadenosine phosphosulphate reductase" evidence="1">
    <location>
        <begin position="37"/>
        <end position="234"/>
    </location>
</feature>
<dbReference type="GO" id="GO:0003824">
    <property type="term" value="F:catalytic activity"/>
    <property type="evidence" value="ECO:0007669"/>
    <property type="project" value="InterPro"/>
</dbReference>
<dbReference type="InterPro" id="IPR050128">
    <property type="entry name" value="Sulfate_adenylyltrnsfr_sub2"/>
</dbReference>
<dbReference type="Pfam" id="PF01507">
    <property type="entry name" value="PAPS_reduct"/>
    <property type="match status" value="1"/>
</dbReference>
<dbReference type="InterPro" id="IPR002500">
    <property type="entry name" value="PAPS_reduct_dom"/>
</dbReference>
<dbReference type="PANTHER" id="PTHR43196">
    <property type="entry name" value="SULFATE ADENYLYLTRANSFERASE SUBUNIT 2"/>
    <property type="match status" value="1"/>
</dbReference>
<proteinExistence type="predicted"/>
<dbReference type="AlphaFoldDB" id="A0A6S6SCD4"/>
<dbReference type="PANTHER" id="PTHR43196:SF2">
    <property type="entry name" value="PHOSPHOADENOSINE PHOSPHOSULFATE REDUCTASE"/>
    <property type="match status" value="1"/>
</dbReference>
<evidence type="ECO:0000259" key="1">
    <source>
        <dbReference type="Pfam" id="PF01507"/>
    </source>
</evidence>